<dbReference type="Proteomes" id="UP001302321">
    <property type="component" value="Unassembled WGS sequence"/>
</dbReference>
<reference evidence="3" key="1">
    <citation type="journal article" date="2023" name="Mol. Phylogenet. Evol.">
        <title>Genome-scale phylogeny and comparative genomics of the fungal order Sordariales.</title>
        <authorList>
            <person name="Hensen N."/>
            <person name="Bonometti L."/>
            <person name="Westerberg I."/>
            <person name="Brannstrom I.O."/>
            <person name="Guillou S."/>
            <person name="Cros-Aarteil S."/>
            <person name="Calhoun S."/>
            <person name="Haridas S."/>
            <person name="Kuo A."/>
            <person name="Mondo S."/>
            <person name="Pangilinan J."/>
            <person name="Riley R."/>
            <person name="LaButti K."/>
            <person name="Andreopoulos B."/>
            <person name="Lipzen A."/>
            <person name="Chen C."/>
            <person name="Yan M."/>
            <person name="Daum C."/>
            <person name="Ng V."/>
            <person name="Clum A."/>
            <person name="Steindorff A."/>
            <person name="Ohm R.A."/>
            <person name="Martin F."/>
            <person name="Silar P."/>
            <person name="Natvig D.O."/>
            <person name="Lalanne C."/>
            <person name="Gautier V."/>
            <person name="Ament-Velasquez S.L."/>
            <person name="Kruys A."/>
            <person name="Hutchinson M.I."/>
            <person name="Powell A.J."/>
            <person name="Barry K."/>
            <person name="Miller A.N."/>
            <person name="Grigoriev I.V."/>
            <person name="Debuchy R."/>
            <person name="Gladieux P."/>
            <person name="Hiltunen Thoren M."/>
            <person name="Johannesson H."/>
        </authorList>
    </citation>
    <scope>NUCLEOTIDE SEQUENCE</scope>
    <source>
        <strain evidence="3">CBS 892.96</strain>
    </source>
</reference>
<feature type="coiled-coil region" evidence="1">
    <location>
        <begin position="539"/>
        <end position="573"/>
    </location>
</feature>
<evidence type="ECO:0000256" key="1">
    <source>
        <dbReference type="SAM" id="Coils"/>
    </source>
</evidence>
<feature type="compositionally biased region" description="Basic and acidic residues" evidence="2">
    <location>
        <begin position="710"/>
        <end position="729"/>
    </location>
</feature>
<organism evidence="3 4">
    <name type="scientific">Triangularia setosa</name>
    <dbReference type="NCBI Taxonomy" id="2587417"/>
    <lineage>
        <taxon>Eukaryota</taxon>
        <taxon>Fungi</taxon>
        <taxon>Dikarya</taxon>
        <taxon>Ascomycota</taxon>
        <taxon>Pezizomycotina</taxon>
        <taxon>Sordariomycetes</taxon>
        <taxon>Sordariomycetidae</taxon>
        <taxon>Sordariales</taxon>
        <taxon>Podosporaceae</taxon>
        <taxon>Triangularia</taxon>
    </lineage>
</organism>
<evidence type="ECO:0000313" key="4">
    <source>
        <dbReference type="Proteomes" id="UP001302321"/>
    </source>
</evidence>
<feature type="region of interest" description="Disordered" evidence="2">
    <location>
        <begin position="821"/>
        <end position="858"/>
    </location>
</feature>
<dbReference type="GO" id="GO:0016579">
    <property type="term" value="P:protein deubiquitination"/>
    <property type="evidence" value="ECO:0007669"/>
    <property type="project" value="TreeGrafter"/>
</dbReference>
<gene>
    <name evidence="3" type="ORF">QBC36DRAFT_59151</name>
</gene>
<reference evidence="3" key="2">
    <citation type="submission" date="2023-05" db="EMBL/GenBank/DDBJ databases">
        <authorList>
            <consortium name="Lawrence Berkeley National Laboratory"/>
            <person name="Steindorff A."/>
            <person name="Hensen N."/>
            <person name="Bonometti L."/>
            <person name="Westerberg I."/>
            <person name="Brannstrom I.O."/>
            <person name="Guillou S."/>
            <person name="Cros-Aarteil S."/>
            <person name="Calhoun S."/>
            <person name="Haridas S."/>
            <person name="Kuo A."/>
            <person name="Mondo S."/>
            <person name="Pangilinan J."/>
            <person name="Riley R."/>
            <person name="Labutti K."/>
            <person name="Andreopoulos B."/>
            <person name="Lipzen A."/>
            <person name="Chen C."/>
            <person name="Yanf M."/>
            <person name="Daum C."/>
            <person name="Ng V."/>
            <person name="Clum A."/>
            <person name="Ohm R."/>
            <person name="Martin F."/>
            <person name="Silar P."/>
            <person name="Natvig D."/>
            <person name="Lalanne C."/>
            <person name="Gautier V."/>
            <person name="Ament-Velasquez S.L."/>
            <person name="Kruys A."/>
            <person name="Hutchinson M.I."/>
            <person name="Powell A.J."/>
            <person name="Barry K."/>
            <person name="Miller A.N."/>
            <person name="Grigoriev I.V."/>
            <person name="Debuchy R."/>
            <person name="Gladieux P."/>
            <person name="Thoren M.H."/>
            <person name="Johannesson H."/>
        </authorList>
    </citation>
    <scope>NUCLEOTIDE SEQUENCE</scope>
    <source>
        <strain evidence="3">CBS 892.96</strain>
    </source>
</reference>
<feature type="region of interest" description="Disordered" evidence="2">
    <location>
        <begin position="710"/>
        <end position="767"/>
    </location>
</feature>
<feature type="compositionally biased region" description="Gly residues" evidence="2">
    <location>
        <begin position="828"/>
        <end position="838"/>
    </location>
</feature>
<name>A0AAN7AA85_9PEZI</name>
<dbReference type="GO" id="GO:0005829">
    <property type="term" value="C:cytosol"/>
    <property type="evidence" value="ECO:0007669"/>
    <property type="project" value="TreeGrafter"/>
</dbReference>
<evidence type="ECO:0008006" key="5">
    <source>
        <dbReference type="Google" id="ProtNLM"/>
    </source>
</evidence>
<proteinExistence type="predicted"/>
<keyword evidence="4" id="KW-1185">Reference proteome</keyword>
<accession>A0AAN7AA85</accession>
<keyword evidence="1" id="KW-0175">Coiled coil</keyword>
<feature type="compositionally biased region" description="Low complexity" evidence="2">
    <location>
        <begin position="113"/>
        <end position="123"/>
    </location>
</feature>
<dbReference type="EMBL" id="MU866109">
    <property type="protein sequence ID" value="KAK4179843.1"/>
    <property type="molecule type" value="Genomic_DNA"/>
</dbReference>
<dbReference type="GO" id="GO:0005634">
    <property type="term" value="C:nucleus"/>
    <property type="evidence" value="ECO:0007669"/>
    <property type="project" value="TreeGrafter"/>
</dbReference>
<evidence type="ECO:0000313" key="3">
    <source>
        <dbReference type="EMBL" id="KAK4179843.1"/>
    </source>
</evidence>
<comment type="caution">
    <text evidence="3">The sequence shown here is derived from an EMBL/GenBank/DDBJ whole genome shotgun (WGS) entry which is preliminary data.</text>
</comment>
<dbReference type="PANTHER" id="PTHR39597:SF1">
    <property type="entry name" value="UBA DOMAIN-CONTAINING PROTEIN RUP1"/>
    <property type="match status" value="1"/>
</dbReference>
<protein>
    <recommendedName>
        <fullName evidence="5">Ubiquitin interaction domain-containing protein</fullName>
    </recommendedName>
</protein>
<sequence>MADEYVLTPDEQEAHAMASSLGIDFPDDLMLIRALRAHKNDVNALCDEYYRFMGSNQWVEKYKNKQAPPNSGWDTWDEMPGLEATETSGLAPLLGTASPPSFRIQGEDQVLYGQTPGTTGAPPTRVPSRTGFTETAPTSKEEENRGLEWAIADSLKGQAPPPPPRPSSSAKGQFGPATRDHYSEQDWGTTVTSHYPPPLEDEVPSCRSRRAGLPVFLRRRPNHNSHMLGGLLVILQRIPAARNTLLNIGVEPAWGYQCTQNWWKGEPITGQGPRWEYEVHRLMAFLEGTTRSYATADTLAQFPDPPSYYSDDEEKEFFHRFAYNNTLRGADNPSSMVSYSVLMSDVEVVPVADIAGHQSSDHFGLLDLYMPLSLDTKYEGKPPKTLYDYLDLLFYPDVTVAAEDIDQGMLAMVHHPSAVLTMRFKDDRVNNVEIPEIFYLDRYMAWNHERVAEVAMEQINLFKRKKKAMDMAEGKATFTPSYSNRSRSRKELALATINALKDKIEKMRKQALWRNYDDAYANGEEAVYLPSSDDEPSWSDKEKEILAHYNARIEQLEQVIAKTDDLTKKLNENVLDPITAEYEANAAKYTTPSEDESWDPKHKYTLVGAVIGDSQVLLRWTGELVDDVIQEGSPPGTEEAGGWWLKMSYRNRVEHEFLKLRSVLDMWNKSKDSRMLVYANDCAMGEKYLTLPEKLQKFVKDDNHFFKRELEAEKSKEPEAEASKKRGVDDEWAGVSGPGKLQRSASMDTLASDRASAGSQNGGDRDDEEMLDVVGETAGDVSLGEKGVSVAVQEMVERRTSSFFPIIASADAYGVVQGDATRTATGNTGSGGGDGNGSGNSAADPIKINGDGEGMATD</sequence>
<dbReference type="InterPro" id="IPR055335">
    <property type="entry name" value="Ucp6/RUP1"/>
</dbReference>
<dbReference type="AlphaFoldDB" id="A0AAN7AA85"/>
<feature type="region of interest" description="Disordered" evidence="2">
    <location>
        <begin position="112"/>
        <end position="205"/>
    </location>
</feature>
<dbReference type="PANTHER" id="PTHR39597">
    <property type="entry name" value="UBA DOMAIN-CONTAINING PROTEIN RUP1"/>
    <property type="match status" value="1"/>
</dbReference>
<evidence type="ECO:0000256" key="2">
    <source>
        <dbReference type="SAM" id="MobiDB-lite"/>
    </source>
</evidence>